<dbReference type="GO" id="GO:0016020">
    <property type="term" value="C:membrane"/>
    <property type="evidence" value="ECO:0007669"/>
    <property type="project" value="UniProtKB-SubCell"/>
</dbReference>
<dbReference type="KEGG" id="stae:HNV11_00505"/>
<evidence type="ECO:0000313" key="7">
    <source>
        <dbReference type="EMBL" id="QJW87956.1"/>
    </source>
</evidence>
<name>A0A6M5Y3I4_9BACT</name>
<accession>A0A6M5Y3I4</accession>
<dbReference type="PANTHER" id="PTHR30238:SF0">
    <property type="entry name" value="THYLAKOID MEMBRANE PROTEIN TERC, CHLOROPLASTIC"/>
    <property type="match status" value="1"/>
</dbReference>
<protein>
    <submittedName>
        <fullName evidence="7">TerC/Alx family metal homeostasis membrane protein</fullName>
    </submittedName>
</protein>
<evidence type="ECO:0000256" key="3">
    <source>
        <dbReference type="ARBA" id="ARBA00022692"/>
    </source>
</evidence>
<feature type="transmembrane region" description="Helical" evidence="6">
    <location>
        <begin position="296"/>
        <end position="314"/>
    </location>
</feature>
<keyword evidence="5 6" id="KW-0472">Membrane</keyword>
<comment type="subcellular location">
    <subcellularLocation>
        <location evidence="1">Membrane</location>
        <topology evidence="1">Multi-pass membrane protein</topology>
    </subcellularLocation>
</comment>
<evidence type="ECO:0000256" key="6">
    <source>
        <dbReference type="SAM" id="Phobius"/>
    </source>
</evidence>
<feature type="transmembrane region" description="Helical" evidence="6">
    <location>
        <begin position="6"/>
        <end position="28"/>
    </location>
</feature>
<reference evidence="7 8" key="1">
    <citation type="submission" date="2020-05" db="EMBL/GenBank/DDBJ databases">
        <title>Genome sequencing of Spirosoma sp. TS118.</title>
        <authorList>
            <person name="Lee J.-H."/>
            <person name="Jeong S."/>
            <person name="Zhao L."/>
            <person name="Jung J.-H."/>
            <person name="Kim M.-K."/>
            <person name="Lim S."/>
        </authorList>
    </citation>
    <scope>NUCLEOTIDE SEQUENCE [LARGE SCALE GENOMIC DNA]</scope>
    <source>
        <strain evidence="7 8">TS118</strain>
    </source>
</reference>
<dbReference type="EMBL" id="CP053435">
    <property type="protein sequence ID" value="QJW87956.1"/>
    <property type="molecule type" value="Genomic_DNA"/>
</dbReference>
<dbReference type="RefSeq" id="WP_171737789.1">
    <property type="nucleotide sequence ID" value="NZ_CP053435.1"/>
</dbReference>
<dbReference type="NCBIfam" id="TIGR03718">
    <property type="entry name" value="R_switched_Alx"/>
    <property type="match status" value="1"/>
</dbReference>
<feature type="transmembrane region" description="Helical" evidence="6">
    <location>
        <begin position="326"/>
        <end position="346"/>
    </location>
</feature>
<gene>
    <name evidence="7" type="ORF">HNV11_00505</name>
</gene>
<dbReference type="Pfam" id="PF03741">
    <property type="entry name" value="TerC"/>
    <property type="match status" value="1"/>
</dbReference>
<dbReference type="AlphaFoldDB" id="A0A6M5Y3I4"/>
<dbReference type="InterPro" id="IPR005496">
    <property type="entry name" value="Integral_membrane_TerC"/>
</dbReference>
<evidence type="ECO:0000256" key="4">
    <source>
        <dbReference type="ARBA" id="ARBA00022989"/>
    </source>
</evidence>
<evidence type="ECO:0000256" key="2">
    <source>
        <dbReference type="ARBA" id="ARBA00007511"/>
    </source>
</evidence>
<comment type="similarity">
    <text evidence="2">Belongs to the TerC family.</text>
</comment>
<keyword evidence="3 6" id="KW-0812">Transmembrane</keyword>
<evidence type="ECO:0000256" key="1">
    <source>
        <dbReference type="ARBA" id="ARBA00004141"/>
    </source>
</evidence>
<feature type="transmembrane region" description="Helical" evidence="6">
    <location>
        <begin position="232"/>
        <end position="260"/>
    </location>
</feature>
<sequence>MLSNETIFFLAFAAFVLFIMALDLGAFSKRKSHVVEFKEAAIWSAIWVALSVAFYFFLKNFGYLVHGISDMARLQEVRERYADHVELIPGNFAASLTLFQNNMALEYITGYLVEYSLSADNIFVFILIFSSFGVRERFYKKILVWGILGAIVLRFVFIFVGSALIQRFEWVMYLFGAFLIYTGIQLFAQKEDDEKIEPSRHPVVRFASKYLNVYHRNVTDNFFVRRKSDHKLFVTPLFIIVIVVAFTDILFAVDSIPAIFSITKDPYIVFFSNVFAIMGLRSMFFFLSSIMSQFRFLKIGLAALLTFIGAKMLAEHWLEGVGFKPVYSLYVIVMILSVSILASWLIPEKSPDPERQKEDVGKV</sequence>
<organism evidence="7 8">
    <name type="scientific">Spirosoma taeanense</name>
    <dbReference type="NCBI Taxonomy" id="2735870"/>
    <lineage>
        <taxon>Bacteria</taxon>
        <taxon>Pseudomonadati</taxon>
        <taxon>Bacteroidota</taxon>
        <taxon>Cytophagia</taxon>
        <taxon>Cytophagales</taxon>
        <taxon>Cytophagaceae</taxon>
        <taxon>Spirosoma</taxon>
    </lineage>
</organism>
<feature type="transmembrane region" description="Helical" evidence="6">
    <location>
        <begin position="142"/>
        <end position="164"/>
    </location>
</feature>
<dbReference type="InterPro" id="IPR022369">
    <property type="entry name" value="Integral_membrane_TerC_rswitch"/>
</dbReference>
<dbReference type="PANTHER" id="PTHR30238">
    <property type="entry name" value="MEMBRANE BOUND PREDICTED REDOX MODULATOR"/>
    <property type="match status" value="1"/>
</dbReference>
<feature type="transmembrane region" description="Helical" evidence="6">
    <location>
        <begin position="266"/>
        <end position="284"/>
    </location>
</feature>
<proteinExistence type="inferred from homology"/>
<evidence type="ECO:0000313" key="8">
    <source>
        <dbReference type="Proteomes" id="UP000502756"/>
    </source>
</evidence>
<feature type="transmembrane region" description="Helical" evidence="6">
    <location>
        <begin position="108"/>
        <end position="130"/>
    </location>
</feature>
<feature type="transmembrane region" description="Helical" evidence="6">
    <location>
        <begin position="170"/>
        <end position="188"/>
    </location>
</feature>
<keyword evidence="8" id="KW-1185">Reference proteome</keyword>
<evidence type="ECO:0000256" key="5">
    <source>
        <dbReference type="ARBA" id="ARBA00023136"/>
    </source>
</evidence>
<feature type="transmembrane region" description="Helical" evidence="6">
    <location>
        <begin position="40"/>
        <end position="58"/>
    </location>
</feature>
<keyword evidence="4 6" id="KW-1133">Transmembrane helix</keyword>
<dbReference type="Proteomes" id="UP000502756">
    <property type="component" value="Chromosome"/>
</dbReference>